<dbReference type="Pfam" id="PF04955">
    <property type="entry name" value="HupE_UreJ"/>
    <property type="match status" value="1"/>
</dbReference>
<dbReference type="EMBL" id="JAFKCZ010000012">
    <property type="protein sequence ID" value="MBN7798147.1"/>
    <property type="molecule type" value="Genomic_DNA"/>
</dbReference>
<comment type="caution">
    <text evidence="2">The sequence shown here is derived from an EMBL/GenBank/DDBJ whole genome shotgun (WGS) entry which is preliminary data.</text>
</comment>
<dbReference type="InterPro" id="IPR007038">
    <property type="entry name" value="HupE_UreJ"/>
</dbReference>
<keyword evidence="1" id="KW-0472">Membrane</keyword>
<feature type="transmembrane region" description="Helical" evidence="1">
    <location>
        <begin position="64"/>
        <end position="87"/>
    </location>
</feature>
<dbReference type="AlphaFoldDB" id="A0A939DIL8"/>
<dbReference type="Proteomes" id="UP000664303">
    <property type="component" value="Unassembled WGS sequence"/>
</dbReference>
<evidence type="ECO:0000313" key="2">
    <source>
        <dbReference type="EMBL" id="MBN7798147.1"/>
    </source>
</evidence>
<accession>A0A939DIL8</accession>
<evidence type="ECO:0000313" key="3">
    <source>
        <dbReference type="Proteomes" id="UP000664303"/>
    </source>
</evidence>
<keyword evidence="1" id="KW-0812">Transmembrane</keyword>
<feature type="transmembrane region" description="Helical" evidence="1">
    <location>
        <begin position="107"/>
        <end position="127"/>
    </location>
</feature>
<feature type="transmembrane region" description="Helical" evidence="1">
    <location>
        <begin position="171"/>
        <end position="192"/>
    </location>
</feature>
<organism evidence="2 3">
    <name type="scientific">Parahaliea mediterranea</name>
    <dbReference type="NCBI Taxonomy" id="651086"/>
    <lineage>
        <taxon>Bacteria</taxon>
        <taxon>Pseudomonadati</taxon>
        <taxon>Pseudomonadota</taxon>
        <taxon>Gammaproteobacteria</taxon>
        <taxon>Cellvibrionales</taxon>
        <taxon>Halieaceae</taxon>
        <taxon>Parahaliea</taxon>
    </lineage>
</organism>
<sequence>MRKLLAPALAGVSAPVFAHSPIEGIGQFYGGLLHPLLVLPHALCLLAFALLVGQRGVRAMQVGYPPFLATLAIGLVLAGFSIPLGIASEPVLLTLTAACGVLVALQWSPPLFAFTLLGAVIGLVVGADSGVEGLSRQQTFAALLGCWLGAVVALIVIAGLVELFTRPWQRVVVRVLGSWGSASAILVLALALRGA</sequence>
<name>A0A939DIL8_9GAMM</name>
<evidence type="ECO:0000256" key="1">
    <source>
        <dbReference type="SAM" id="Phobius"/>
    </source>
</evidence>
<protein>
    <submittedName>
        <fullName evidence="2">HupE/UreJ family protein</fullName>
    </submittedName>
</protein>
<keyword evidence="3" id="KW-1185">Reference proteome</keyword>
<feature type="transmembrane region" description="Helical" evidence="1">
    <location>
        <begin position="139"/>
        <end position="165"/>
    </location>
</feature>
<reference evidence="2" key="1">
    <citation type="submission" date="2021-02" db="EMBL/GenBank/DDBJ databases">
        <title>PHA producing bacteria isolated from coastal sediment in Guangdong, Shenzhen.</title>
        <authorList>
            <person name="Zheng W."/>
            <person name="Yu S."/>
            <person name="Huang Y."/>
        </authorList>
    </citation>
    <scope>NUCLEOTIDE SEQUENCE</scope>
    <source>
        <strain evidence="2">TN14-10</strain>
    </source>
</reference>
<proteinExistence type="predicted"/>
<dbReference type="RefSeq" id="WP_206561591.1">
    <property type="nucleotide sequence ID" value="NZ_JAFKCZ010000012.1"/>
</dbReference>
<feature type="transmembrane region" description="Helical" evidence="1">
    <location>
        <begin position="28"/>
        <end position="52"/>
    </location>
</feature>
<keyword evidence="1" id="KW-1133">Transmembrane helix</keyword>
<gene>
    <name evidence="2" type="ORF">JYP50_16170</name>
</gene>